<proteinExistence type="predicted"/>
<dbReference type="GO" id="GO:0003676">
    <property type="term" value="F:nucleic acid binding"/>
    <property type="evidence" value="ECO:0007669"/>
    <property type="project" value="InterPro"/>
</dbReference>
<dbReference type="Pfam" id="PF13358">
    <property type="entry name" value="DDE_3"/>
    <property type="match status" value="1"/>
</dbReference>
<dbReference type="InterPro" id="IPR036397">
    <property type="entry name" value="RNaseH_sf"/>
</dbReference>
<dbReference type="SUPFAM" id="SSF53098">
    <property type="entry name" value="Ribonuclease H-like"/>
    <property type="match status" value="1"/>
</dbReference>
<dbReference type="AlphaFoldDB" id="A0A840DT39"/>
<gene>
    <name evidence="2" type="ORF">GGR02_000959</name>
</gene>
<evidence type="ECO:0000259" key="1">
    <source>
        <dbReference type="Pfam" id="PF13358"/>
    </source>
</evidence>
<dbReference type="InterPro" id="IPR047655">
    <property type="entry name" value="Transpos_IS630-like"/>
</dbReference>
<dbReference type="Gene3D" id="3.30.420.10">
    <property type="entry name" value="Ribonuclease H-like superfamily/Ribonuclease H"/>
    <property type="match status" value="1"/>
</dbReference>
<dbReference type="InterPro" id="IPR038717">
    <property type="entry name" value="Tc1-like_DDE_dom"/>
</dbReference>
<organism evidence="2 3">
    <name type="scientific">Anoxybacteroides voinovskiense</name>
    <dbReference type="NCBI Taxonomy" id="230470"/>
    <lineage>
        <taxon>Bacteria</taxon>
        <taxon>Bacillati</taxon>
        <taxon>Bacillota</taxon>
        <taxon>Bacilli</taxon>
        <taxon>Bacillales</taxon>
        <taxon>Anoxybacillaceae</taxon>
        <taxon>Anoxybacteroides</taxon>
    </lineage>
</organism>
<evidence type="ECO:0000313" key="2">
    <source>
        <dbReference type="EMBL" id="MBB4073198.1"/>
    </source>
</evidence>
<feature type="domain" description="Tc1-like transposase DDE" evidence="1">
    <location>
        <begin position="3"/>
        <end position="145"/>
    </location>
</feature>
<dbReference type="EMBL" id="JACIDE010000005">
    <property type="protein sequence ID" value="MBB4073198.1"/>
    <property type="molecule type" value="Genomic_DNA"/>
</dbReference>
<dbReference type="NCBIfam" id="NF033545">
    <property type="entry name" value="transpos_IS630"/>
    <property type="match status" value="1"/>
</dbReference>
<dbReference type="PANTHER" id="PTHR46564">
    <property type="entry name" value="TRANSPOSASE"/>
    <property type="match status" value="1"/>
</dbReference>
<evidence type="ECO:0000313" key="3">
    <source>
        <dbReference type="Proteomes" id="UP000559598"/>
    </source>
</evidence>
<keyword evidence="3" id="KW-1185">Reference proteome</keyword>
<dbReference type="InterPro" id="IPR012337">
    <property type="entry name" value="RNaseH-like_sf"/>
</dbReference>
<reference evidence="2 3" key="1">
    <citation type="submission" date="2020-08" db="EMBL/GenBank/DDBJ databases">
        <title>Genomic Encyclopedia of Type Strains, Phase IV (KMG-IV): sequencing the most valuable type-strain genomes for metagenomic binning, comparative biology and taxonomic classification.</title>
        <authorList>
            <person name="Goeker M."/>
        </authorList>
    </citation>
    <scope>NUCLEOTIDE SEQUENCE [LARGE SCALE GENOMIC DNA]</scope>
    <source>
        <strain evidence="2 3">DSM 17075</strain>
    </source>
</reference>
<dbReference type="RefSeq" id="WP_183183576.1">
    <property type="nucleotide sequence ID" value="NZ_JACIDE010000005.1"/>
</dbReference>
<accession>A0A840DT39</accession>
<comment type="caution">
    <text evidence="2">The sequence shown here is derived from an EMBL/GenBank/DDBJ whole genome shotgun (WGS) entry which is preliminary data.</text>
</comment>
<protein>
    <submittedName>
        <fullName evidence="2">Transposase</fullName>
    </submittedName>
</protein>
<dbReference type="Proteomes" id="UP000559598">
    <property type="component" value="Unassembled WGS sequence"/>
</dbReference>
<sequence length="172" mass="19900">MVLLYVDETHVRAYQALRTTWAEVGNQKQVPSYGHHAHVSIFGAVDVQQGDVVFHRASSANAETFLDFLRLLKKKYADRFIVLVLDNARIHHANMVQAFLQREEGGAFHFIFLPPYSPHLNPIERLWKWLKDDVIANVLHKDQNDIAQSITRFEQYVLQHPDEVLRRIGCAT</sequence>
<name>A0A840DT39_9BACL</name>
<dbReference type="PANTHER" id="PTHR46564:SF1">
    <property type="entry name" value="TRANSPOSASE"/>
    <property type="match status" value="1"/>
</dbReference>